<evidence type="ECO:0000256" key="20">
    <source>
        <dbReference type="ARBA" id="ARBA00023274"/>
    </source>
</evidence>
<dbReference type="GO" id="GO:0006302">
    <property type="term" value="P:double-strand break repair"/>
    <property type="evidence" value="ECO:0007669"/>
    <property type="project" value="InterPro"/>
</dbReference>
<organism evidence="25 26">
    <name type="scientific">Leishmania donovani</name>
    <dbReference type="NCBI Taxonomy" id="5661"/>
    <lineage>
        <taxon>Eukaryota</taxon>
        <taxon>Discoba</taxon>
        <taxon>Euglenozoa</taxon>
        <taxon>Kinetoplastea</taxon>
        <taxon>Metakinetoplastina</taxon>
        <taxon>Trypanosomatida</taxon>
        <taxon>Trypanosomatidae</taxon>
        <taxon>Leishmaniinae</taxon>
        <taxon>Leishmania</taxon>
    </lineage>
</organism>
<dbReference type="GO" id="GO:0003691">
    <property type="term" value="F:double-stranded telomeric DNA binding"/>
    <property type="evidence" value="ECO:0007669"/>
    <property type="project" value="TreeGrafter"/>
</dbReference>
<dbReference type="GO" id="GO:0000794">
    <property type="term" value="C:condensed nuclear chromosome"/>
    <property type="evidence" value="ECO:0007669"/>
    <property type="project" value="TreeGrafter"/>
</dbReference>
<evidence type="ECO:0000256" key="16">
    <source>
        <dbReference type="ARBA" id="ARBA00023054"/>
    </source>
</evidence>
<evidence type="ECO:0000256" key="17">
    <source>
        <dbReference type="ARBA" id="ARBA00023204"/>
    </source>
</evidence>
<feature type="coiled-coil region" evidence="22">
    <location>
        <begin position="576"/>
        <end position="660"/>
    </location>
</feature>
<dbReference type="VEuPathDB" id="TriTrypDB:LDHU3_28.0680"/>
<dbReference type="PANTHER" id="PTHR18867">
    <property type="entry name" value="RAD50"/>
    <property type="match status" value="1"/>
</dbReference>
<dbReference type="Gene3D" id="3.30.1740.20">
    <property type="entry name" value="Ribosomal protein S26e"/>
    <property type="match status" value="1"/>
</dbReference>
<protein>
    <recommendedName>
        <fullName evidence="6">DNA repair protein RAD50</fullName>
    </recommendedName>
</protein>
<dbReference type="NCBIfam" id="TIGR00606">
    <property type="entry name" value="rad50"/>
    <property type="match status" value="1"/>
</dbReference>
<dbReference type="VEuPathDB" id="TriTrypDB:LdBPK_280560.1"/>
<keyword evidence="8" id="KW-0479">Metal-binding</keyword>
<dbReference type="SUPFAM" id="SSF52540">
    <property type="entry name" value="P-loop containing nucleoside triphosphate hydrolases"/>
    <property type="match status" value="2"/>
</dbReference>
<evidence type="ECO:0000256" key="6">
    <source>
        <dbReference type="ARBA" id="ARBA00017893"/>
    </source>
</evidence>
<dbReference type="GO" id="GO:0005840">
    <property type="term" value="C:ribosome"/>
    <property type="evidence" value="ECO:0007669"/>
    <property type="project" value="UniProtKB-KW"/>
</dbReference>
<keyword evidence="19" id="KW-0469">Meiosis</keyword>
<keyword evidence="15" id="KW-0689">Ribosomal protein</keyword>
<dbReference type="GO" id="GO:0005524">
    <property type="term" value="F:ATP binding"/>
    <property type="evidence" value="ECO:0007669"/>
    <property type="project" value="UniProtKB-KW"/>
</dbReference>
<evidence type="ECO:0000256" key="9">
    <source>
        <dbReference type="ARBA" id="ARBA00022741"/>
    </source>
</evidence>
<dbReference type="InterPro" id="IPR038729">
    <property type="entry name" value="Rad50/SbcC_AAA"/>
</dbReference>
<dbReference type="VEuPathDB" id="TriTrypDB:LdBPK_303240.1"/>
<reference evidence="26" key="1">
    <citation type="submission" date="2019-02" db="EMBL/GenBank/DDBJ databases">
        <title>FDA dAtabase for Regulatory Grade micrObial Sequences (FDA-ARGOS): Supporting development and validation of Infectious Disease Dx tests.</title>
        <authorList>
            <person name="Duncan R."/>
            <person name="Fisher C."/>
            <person name="Tallon L."/>
            <person name="Sadzewicz L."/>
            <person name="Sengamalay N."/>
            <person name="Ott S."/>
            <person name="Godinez A."/>
            <person name="Nagaraj S."/>
            <person name="Vavikolanu K."/>
            <person name="Nadendla S."/>
            <person name="Aluvathingal J."/>
            <person name="Sichtig H."/>
        </authorList>
    </citation>
    <scope>NUCLEOTIDE SEQUENCE [LARGE SCALE GENOMIC DNA]</scope>
    <source>
        <strain evidence="26">FDAARGOS_361</strain>
    </source>
</reference>
<gene>
    <name evidence="25" type="ORF">CGC21_21820</name>
</gene>
<evidence type="ECO:0000256" key="22">
    <source>
        <dbReference type="SAM" id="Coils"/>
    </source>
</evidence>
<keyword evidence="13" id="KW-0067">ATP-binding</keyword>
<dbReference type="GO" id="GO:0003735">
    <property type="term" value="F:structural constituent of ribosome"/>
    <property type="evidence" value="ECO:0007669"/>
    <property type="project" value="InterPro"/>
</dbReference>
<dbReference type="Proteomes" id="UP000318447">
    <property type="component" value="Unassembled WGS sequence"/>
</dbReference>
<evidence type="ECO:0000256" key="19">
    <source>
        <dbReference type="ARBA" id="ARBA00023254"/>
    </source>
</evidence>
<dbReference type="InterPro" id="IPR027417">
    <property type="entry name" value="P-loop_NTPase"/>
</dbReference>
<keyword evidence="20" id="KW-0687">Ribonucleoprotein</keyword>
<accession>A0A504Y283</accession>
<evidence type="ECO:0000256" key="7">
    <source>
        <dbReference type="ARBA" id="ARBA00022454"/>
    </source>
</evidence>
<evidence type="ECO:0000256" key="18">
    <source>
        <dbReference type="ARBA" id="ARBA00023242"/>
    </source>
</evidence>
<keyword evidence="11" id="KW-0378">Hydrolase</keyword>
<dbReference type="InterPro" id="IPR038551">
    <property type="entry name" value="Ribosomal_eS26_sf"/>
</dbReference>
<feature type="coiled-coil region" evidence="22">
    <location>
        <begin position="295"/>
        <end position="391"/>
    </location>
</feature>
<keyword evidence="10" id="KW-0227">DNA damage</keyword>
<dbReference type="VEuPathDB" id="TriTrypDB:LdCL_280010400"/>
<comment type="similarity">
    <text evidence="5">Belongs to the SMC family. RAD50 subfamily.</text>
</comment>
<dbReference type="Pfam" id="PF01283">
    <property type="entry name" value="Ribosomal_S26e"/>
    <property type="match status" value="1"/>
</dbReference>
<evidence type="ECO:0000256" key="8">
    <source>
        <dbReference type="ARBA" id="ARBA00022723"/>
    </source>
</evidence>
<dbReference type="GO" id="GO:0006412">
    <property type="term" value="P:translation"/>
    <property type="evidence" value="ECO:0007669"/>
    <property type="project" value="InterPro"/>
</dbReference>
<dbReference type="GO" id="GO:0016887">
    <property type="term" value="F:ATP hydrolysis activity"/>
    <property type="evidence" value="ECO:0007669"/>
    <property type="project" value="InterPro"/>
</dbReference>
<evidence type="ECO:0000313" key="25">
    <source>
        <dbReference type="EMBL" id="TPP54205.1"/>
    </source>
</evidence>
<comment type="catalytic activity">
    <reaction evidence="21">
        <text>ATP + H2O = ADP + phosphate + H(+)</text>
        <dbReference type="Rhea" id="RHEA:13065"/>
        <dbReference type="ChEBI" id="CHEBI:15377"/>
        <dbReference type="ChEBI" id="CHEBI:15378"/>
        <dbReference type="ChEBI" id="CHEBI:30616"/>
        <dbReference type="ChEBI" id="CHEBI:43474"/>
        <dbReference type="ChEBI" id="CHEBI:456216"/>
    </reaction>
</comment>
<keyword evidence="12" id="KW-0862">Zinc</keyword>
<evidence type="ECO:0000256" key="12">
    <source>
        <dbReference type="ARBA" id="ARBA00022833"/>
    </source>
</evidence>
<comment type="similarity">
    <text evidence="4">Belongs to the eukaryotic ribosomal protein eS26 family.</text>
</comment>
<dbReference type="GO" id="GO:0000722">
    <property type="term" value="P:telomere maintenance via recombination"/>
    <property type="evidence" value="ECO:0007669"/>
    <property type="project" value="UniProtKB-ARBA"/>
</dbReference>
<dbReference type="VEuPathDB" id="TriTrypDB:LdCL_280010300"/>
<name>A0A504Y283_LEIDO</name>
<evidence type="ECO:0000313" key="26">
    <source>
        <dbReference type="Proteomes" id="UP000318447"/>
    </source>
</evidence>
<evidence type="ECO:0000256" key="3">
    <source>
        <dbReference type="ARBA" id="ARBA00004286"/>
    </source>
</evidence>
<dbReference type="GO" id="GO:0030870">
    <property type="term" value="C:Mre11 complex"/>
    <property type="evidence" value="ECO:0007669"/>
    <property type="project" value="InterPro"/>
</dbReference>
<dbReference type="VEuPathDB" id="TriTrypDB:LDHU3_30.4330"/>
<evidence type="ECO:0000256" key="11">
    <source>
        <dbReference type="ARBA" id="ARBA00022801"/>
    </source>
</evidence>
<dbReference type="InterPro" id="IPR004584">
    <property type="entry name" value="Rad50_eukaryotes"/>
</dbReference>
<evidence type="ECO:0000256" key="13">
    <source>
        <dbReference type="ARBA" id="ARBA00022840"/>
    </source>
</evidence>
<dbReference type="PANTHER" id="PTHR18867:SF12">
    <property type="entry name" value="DNA REPAIR PROTEIN RAD50"/>
    <property type="match status" value="1"/>
</dbReference>
<dbReference type="GO" id="GO:0043047">
    <property type="term" value="F:single-stranded telomeric DNA binding"/>
    <property type="evidence" value="ECO:0007669"/>
    <property type="project" value="TreeGrafter"/>
</dbReference>
<evidence type="ECO:0000256" key="10">
    <source>
        <dbReference type="ARBA" id="ARBA00022763"/>
    </source>
</evidence>
<dbReference type="EMBL" id="RHLC01000012">
    <property type="protein sequence ID" value="TPP54205.1"/>
    <property type="molecule type" value="Genomic_DNA"/>
</dbReference>
<evidence type="ECO:0000256" key="5">
    <source>
        <dbReference type="ARBA" id="ARBA00009439"/>
    </source>
</evidence>
<keyword evidence="7" id="KW-0158">Chromosome</keyword>
<feature type="region of interest" description="Disordered" evidence="23">
    <location>
        <begin position="931"/>
        <end position="962"/>
    </location>
</feature>
<keyword evidence="9" id="KW-0547">Nucleotide-binding</keyword>
<evidence type="ECO:0000256" key="23">
    <source>
        <dbReference type="SAM" id="MobiDB-lite"/>
    </source>
</evidence>
<evidence type="ECO:0000256" key="21">
    <source>
        <dbReference type="ARBA" id="ARBA00049360"/>
    </source>
</evidence>
<dbReference type="GO" id="GO:1990904">
    <property type="term" value="C:ribonucleoprotein complex"/>
    <property type="evidence" value="ECO:0007669"/>
    <property type="project" value="UniProtKB-KW"/>
</dbReference>
<feature type="coiled-coil region" evidence="22">
    <location>
        <begin position="965"/>
        <end position="1077"/>
    </location>
</feature>
<dbReference type="FunFam" id="3.40.50.300:FF:000593">
    <property type="entry name" value="DNA repair protein RAD50"/>
    <property type="match status" value="1"/>
</dbReference>
<dbReference type="Gene3D" id="3.40.50.300">
    <property type="entry name" value="P-loop containing nucleotide triphosphate hydrolases"/>
    <property type="match status" value="2"/>
</dbReference>
<comment type="cofactor">
    <cofactor evidence="1">
        <name>Zn(2+)</name>
        <dbReference type="ChEBI" id="CHEBI:29105"/>
    </cofactor>
</comment>
<dbReference type="GO" id="GO:0046872">
    <property type="term" value="F:metal ion binding"/>
    <property type="evidence" value="ECO:0007669"/>
    <property type="project" value="UniProtKB-KW"/>
</dbReference>
<proteinExistence type="inferred from homology"/>
<dbReference type="GO" id="GO:0007004">
    <property type="term" value="P:telomere maintenance via telomerase"/>
    <property type="evidence" value="ECO:0007669"/>
    <property type="project" value="TreeGrafter"/>
</dbReference>
<comment type="subcellular location">
    <subcellularLocation>
        <location evidence="3">Chromosome</location>
    </subcellularLocation>
    <subcellularLocation>
        <location evidence="2">Nucleus</location>
    </subcellularLocation>
</comment>
<evidence type="ECO:0000256" key="14">
    <source>
        <dbReference type="ARBA" id="ARBA00022842"/>
    </source>
</evidence>
<sequence length="1462" mass="165375">MTTKRRNHGRSKPAHSRGRVKPIHCFNCGRLTPKDKAVGRFVVRRMLDAASARDVAEASPVYGANFPMPKLYMKQRFCIACAIHSRTVRARPVGNRKIRYTRKVPIEKLQLCGVRSFDPNPANQQFIQFQKPLTVILGKNGAGKTTIIEALLNACTGTMPPGTGTEKGSFVYDPKVVGETEVKAQIRLIFTGKGGKLMQVIRSFQATRSAHRVTFTTLDNTVAFQDLATGEVISSTYRSSDVDRVVPEMLGVSPAVLEHVIFCHQEECNWPLGPPKDVKRIFDDIFAATRYVLALDRLRDNSKEFRRQLKEHEASLMALREHREQAKQLEQQIAQKESVVKAIQGRSIGIEPELRGLRQAREELRTVEEQIETLQREVAVTNGRLEERREAVRRMGVPATSQTLDDLLEMRGSFTAQMQQLEEGLVHDTKRYDAAAARRRAQEEEMYKCRSNVQLLEREAQLHKQNVAQLRELIQHLSNEYVLSEGNIDERSLHRLLQKAEDAVAAERQRARAASESVQQHIRDAEDGVQGGSRAVDGCKKEIEVREHAVENVRRRIKENAAAIAALGGDGCRTKLRQVQVEVEELQQRVAAAEELRKKGDGEHQSQRILMELEEQNSTVAQLREEMMQQKLLERQQQDLVLMRQQIDEARAAVAAALQRDVLPILHEVGVQVPQDAAADSFSLTTLTSLRSQAAQIRQLKAEELRALQARVLELEKVCALQEQKMSYSTDELGQCRRTVDAGTRQCAGLVPDMDVYEEVLLQAREAAETAAQKRHALEALASCYHDFMVVAKEERTCAVCERPFDSEDALESFLTRKADKQRASPEALAAVQAAVNTAQEAYQSLEKLQSVVVTVRQNRHRIPVLEAELDALGDKMKQNRAEQRGVCAARDAAQHVVHQLDTMYQHLCMACTMGEKTVALRDTLARKEKDFEAAQAEQQPHETQRKWGSGDGATARAEPPQRSYEELCEAYAAATERLHKLNRQFTEAQRMERGQAENAAERELQDRKTAMFQAEVAVSKLEDLEAAARELQEEAAQHRTRVEELKRQAAEAQHSVEAHQQRVLQLRAELQKTDAAERGVLDTAEKQLRELQLSLPPVLSYVQNGCARQLEELRVHLRETESAYKAAAQEEEGLASRMKEARKTLSDQHRRSAEIDRHIDILQQEASIAADEAHLAETERTLASLKSDRLQDVEQLLGEEARHASLATLRELITAKITSLEKIRAQQDGNTEAMLLDVNQLKQQLRGDKYQNIEKRYRSTFLKVQTTEISIQDIEKYYSALEKAVQSYHQEKIAQINQIIAELWRQTYRGSDIDTVEIRSETEGTTTTTARRSYNYRVVMKRGNNEMDMRGRCSAGQKVLASIIIRLALSEAFCCDCGILALDEPTTNLDDDNARSLADALRTLIQARRAVKHFQLVVITHDEQFVRALGGQSLEKFYYVHKDREGAFSVIDERTFDQLFA</sequence>
<keyword evidence="14" id="KW-0460">Magnesium</keyword>
<feature type="coiled-coil region" evidence="22">
    <location>
        <begin position="698"/>
        <end position="725"/>
    </location>
</feature>
<comment type="caution">
    <text evidence="25">The sequence shown here is derived from an EMBL/GenBank/DDBJ whole genome shotgun (WGS) entry which is preliminary data.</text>
</comment>
<evidence type="ECO:0000259" key="24">
    <source>
        <dbReference type="Pfam" id="PF13476"/>
    </source>
</evidence>
<keyword evidence="16 22" id="KW-0175">Coiled coil</keyword>
<evidence type="ECO:0000256" key="2">
    <source>
        <dbReference type="ARBA" id="ARBA00004123"/>
    </source>
</evidence>
<evidence type="ECO:0000256" key="15">
    <source>
        <dbReference type="ARBA" id="ARBA00022980"/>
    </source>
</evidence>
<dbReference type="Pfam" id="PF13558">
    <property type="entry name" value="SbcC_Walker_B"/>
    <property type="match status" value="1"/>
</dbReference>
<dbReference type="FunFam" id="3.40.50.300:FF:003639">
    <property type="entry name" value="RAD50 DNA repair-like protein"/>
    <property type="match status" value="1"/>
</dbReference>
<dbReference type="InterPro" id="IPR000892">
    <property type="entry name" value="Ribosomal_eS26"/>
</dbReference>
<feature type="region of interest" description="Disordered" evidence="23">
    <location>
        <begin position="514"/>
        <end position="533"/>
    </location>
</feature>
<dbReference type="GO" id="GO:0070192">
    <property type="term" value="P:chromosome organization involved in meiotic cell cycle"/>
    <property type="evidence" value="ECO:0007669"/>
    <property type="project" value="TreeGrafter"/>
</dbReference>
<keyword evidence="18" id="KW-0539">Nucleus</keyword>
<evidence type="ECO:0000256" key="4">
    <source>
        <dbReference type="ARBA" id="ARBA00008596"/>
    </source>
</evidence>
<dbReference type="GO" id="GO:0051880">
    <property type="term" value="F:G-quadruplex DNA binding"/>
    <property type="evidence" value="ECO:0007669"/>
    <property type="project" value="TreeGrafter"/>
</dbReference>
<dbReference type="Pfam" id="PF13476">
    <property type="entry name" value="AAA_23"/>
    <property type="match status" value="1"/>
</dbReference>
<keyword evidence="17" id="KW-0234">DNA repair</keyword>
<feature type="domain" description="Rad50/SbcC-type AAA" evidence="24">
    <location>
        <begin position="108"/>
        <end position="338"/>
    </location>
</feature>
<evidence type="ECO:0000256" key="1">
    <source>
        <dbReference type="ARBA" id="ARBA00001947"/>
    </source>
</evidence>